<keyword evidence="2" id="KW-0378">Hydrolase</keyword>
<keyword evidence="3" id="KW-0464">Manganese</keyword>
<reference evidence="5 6" key="1">
    <citation type="journal article" date="2014" name="Genome Announc.">
        <title>Draft Genome Sequence of Brevibacillus panacihumi Strain W25, a Halotolerant Hydrocarbon-Degrading Bacterium.</title>
        <authorList>
            <person name="Wang X."/>
            <person name="Jin D."/>
            <person name="Zhou L."/>
            <person name="Wu L."/>
            <person name="An W."/>
            <person name="Chen Y."/>
            <person name="Zhao L."/>
        </authorList>
    </citation>
    <scope>NUCLEOTIDE SEQUENCE [LARGE SCALE GENOMIC DNA]</scope>
    <source>
        <strain evidence="5 6">W25</strain>
    </source>
</reference>
<evidence type="ECO:0000256" key="1">
    <source>
        <dbReference type="ARBA" id="ARBA00022723"/>
    </source>
</evidence>
<evidence type="ECO:0000313" key="5">
    <source>
        <dbReference type="EMBL" id="EST54480.1"/>
    </source>
</evidence>
<dbReference type="PANTHER" id="PTHR43782">
    <property type="entry name" value="ARGINASE"/>
    <property type="match status" value="1"/>
</dbReference>
<dbReference type="AlphaFoldDB" id="V6M9C4"/>
<proteinExistence type="inferred from homology"/>
<sequence length="289" mass="31745">MEGIIITVKIKGIPHFAGAFVSGTELSPDALRKAGLVEHLQGRGLAVEDLGDLKLPDYMPRHNIPPVRNWPAPRMLWDLLQKEAAEWMDQSDFLLMLGGDCSLIVGTALAHQQRYGEQAYLLVIDGHLDAVAPSANRCIGAAGMGLWFLLQDQGMWIERSGWTADRVKLVGCQKPPNEAYGVEIVSLEKLHAGDMEQEMARVMQSIPPDAKILVHFDVDVMNKESMPAAYAPSETGLSLEEAQRLLVRVLQDRRVVAMEVTEFSALRDTTGEQAQKLVGLLGEALAVRG</sequence>
<dbReference type="Gene3D" id="3.40.800.10">
    <property type="entry name" value="Ureohydrolase domain"/>
    <property type="match status" value="1"/>
</dbReference>
<dbReference type="SUPFAM" id="SSF52768">
    <property type="entry name" value="Arginase/deacetylase"/>
    <property type="match status" value="1"/>
</dbReference>
<dbReference type="InterPro" id="IPR006035">
    <property type="entry name" value="Ureohydrolase"/>
</dbReference>
<keyword evidence="6" id="KW-1185">Reference proteome</keyword>
<comment type="similarity">
    <text evidence="4">Belongs to the arginase family.</text>
</comment>
<keyword evidence="1" id="KW-0479">Metal-binding</keyword>
<organism evidence="5 6">
    <name type="scientific">Brevibacillus panacihumi W25</name>
    <dbReference type="NCBI Taxonomy" id="1408254"/>
    <lineage>
        <taxon>Bacteria</taxon>
        <taxon>Bacillati</taxon>
        <taxon>Bacillota</taxon>
        <taxon>Bacilli</taxon>
        <taxon>Bacillales</taxon>
        <taxon>Paenibacillaceae</taxon>
        <taxon>Brevibacillus</taxon>
    </lineage>
</organism>
<dbReference type="RefSeq" id="WP_023556779.1">
    <property type="nucleotide sequence ID" value="NZ_KI629782.1"/>
</dbReference>
<dbReference type="PROSITE" id="PS51409">
    <property type="entry name" value="ARGINASE_2"/>
    <property type="match status" value="1"/>
</dbReference>
<evidence type="ECO:0000256" key="3">
    <source>
        <dbReference type="ARBA" id="ARBA00023211"/>
    </source>
</evidence>
<dbReference type="InterPro" id="IPR023696">
    <property type="entry name" value="Ureohydrolase_dom_sf"/>
</dbReference>
<dbReference type="PATRIC" id="fig|1408254.3.peg.2825"/>
<gene>
    <name evidence="5" type="ORF">T458_14435</name>
</gene>
<evidence type="ECO:0000313" key="6">
    <source>
        <dbReference type="Proteomes" id="UP000017973"/>
    </source>
</evidence>
<dbReference type="HOGENOM" id="CLU_992770_0_0_9"/>
<evidence type="ECO:0000256" key="2">
    <source>
        <dbReference type="ARBA" id="ARBA00022801"/>
    </source>
</evidence>
<dbReference type="Pfam" id="PF00491">
    <property type="entry name" value="Arginase"/>
    <property type="match status" value="1"/>
</dbReference>
<comment type="caution">
    <text evidence="5">The sequence shown here is derived from an EMBL/GenBank/DDBJ whole genome shotgun (WGS) entry which is preliminary data.</text>
</comment>
<dbReference type="STRING" id="1408254.T458_14435"/>
<dbReference type="Proteomes" id="UP000017973">
    <property type="component" value="Unassembled WGS sequence"/>
</dbReference>
<protein>
    <submittedName>
        <fullName evidence="5">Arginase</fullName>
    </submittedName>
</protein>
<dbReference type="eggNOG" id="COG0010">
    <property type="taxonomic scope" value="Bacteria"/>
</dbReference>
<dbReference type="EMBL" id="AYJU01000016">
    <property type="protein sequence ID" value="EST54480.1"/>
    <property type="molecule type" value="Genomic_DNA"/>
</dbReference>
<evidence type="ECO:0000256" key="4">
    <source>
        <dbReference type="PROSITE-ProRule" id="PRU00742"/>
    </source>
</evidence>
<accession>V6M9C4</accession>
<dbReference type="GO" id="GO:0004053">
    <property type="term" value="F:arginase activity"/>
    <property type="evidence" value="ECO:0007669"/>
    <property type="project" value="TreeGrafter"/>
</dbReference>
<name>V6M9C4_9BACL</name>
<dbReference type="PRINTS" id="PR00116">
    <property type="entry name" value="ARGINASE"/>
</dbReference>
<dbReference type="PANTHER" id="PTHR43782:SF3">
    <property type="entry name" value="ARGINASE"/>
    <property type="match status" value="1"/>
</dbReference>
<dbReference type="GO" id="GO:0030145">
    <property type="term" value="F:manganese ion binding"/>
    <property type="evidence" value="ECO:0007669"/>
    <property type="project" value="TreeGrafter"/>
</dbReference>
<dbReference type="GO" id="GO:0005737">
    <property type="term" value="C:cytoplasm"/>
    <property type="evidence" value="ECO:0007669"/>
    <property type="project" value="TreeGrafter"/>
</dbReference>